<dbReference type="CDD" id="cd11053">
    <property type="entry name" value="CYP110-like"/>
    <property type="match status" value="1"/>
</dbReference>
<dbReference type="InterPro" id="IPR036396">
    <property type="entry name" value="Cyt_P450_sf"/>
</dbReference>
<accession>A0A8S9T2T7</accession>
<keyword evidence="5 7" id="KW-0408">Iron</keyword>
<dbReference type="InterPro" id="IPR001128">
    <property type="entry name" value="Cyt_P450"/>
</dbReference>
<dbReference type="OrthoDB" id="446280at2"/>
<reference evidence="9" key="1">
    <citation type="journal article" date="2015" name="Genome Announc.">
        <title>Draft Genome Sequence of Tolypothrix boutellei Strain VB521301.</title>
        <authorList>
            <person name="Chandrababunaidu M.M."/>
            <person name="Singh D."/>
            <person name="Sen D."/>
            <person name="Bhan S."/>
            <person name="Das S."/>
            <person name="Gupta A."/>
            <person name="Adhikary S.P."/>
            <person name="Tripathy S."/>
        </authorList>
    </citation>
    <scope>NUCLEOTIDE SEQUENCE</scope>
    <source>
        <strain evidence="9">VB521301</strain>
    </source>
</reference>
<dbReference type="Pfam" id="PF00067">
    <property type="entry name" value="p450"/>
    <property type="match status" value="1"/>
</dbReference>
<evidence type="ECO:0000256" key="8">
    <source>
        <dbReference type="RuleBase" id="RU000461"/>
    </source>
</evidence>
<dbReference type="AlphaFoldDB" id="A0A8S9T2T7"/>
<organism evidence="9 10">
    <name type="scientific">Tolypothrix bouteillei VB521301</name>
    <dbReference type="NCBI Taxonomy" id="1479485"/>
    <lineage>
        <taxon>Bacteria</taxon>
        <taxon>Bacillati</taxon>
        <taxon>Cyanobacteriota</taxon>
        <taxon>Cyanophyceae</taxon>
        <taxon>Nostocales</taxon>
        <taxon>Tolypothrichaceae</taxon>
        <taxon>Tolypothrix</taxon>
    </lineage>
</organism>
<reference evidence="9" key="2">
    <citation type="submission" date="2019-11" db="EMBL/GenBank/DDBJ databases">
        <title>Improved Assembly of Tolypothrix boutellei genome.</title>
        <authorList>
            <person name="Sarangi A.N."/>
            <person name="Mukherjee M."/>
            <person name="Ghosh S."/>
            <person name="Singh D."/>
            <person name="Das A."/>
            <person name="Kant S."/>
            <person name="Prusty A."/>
            <person name="Tripathy S."/>
        </authorList>
    </citation>
    <scope>NUCLEOTIDE SEQUENCE</scope>
    <source>
        <strain evidence="9">VB521301</strain>
    </source>
</reference>
<protein>
    <submittedName>
        <fullName evidence="9">Cytochrome P450</fullName>
    </submittedName>
</protein>
<evidence type="ECO:0000256" key="5">
    <source>
        <dbReference type="ARBA" id="ARBA00023004"/>
    </source>
</evidence>
<dbReference type="GO" id="GO:0020037">
    <property type="term" value="F:heme binding"/>
    <property type="evidence" value="ECO:0007669"/>
    <property type="project" value="InterPro"/>
</dbReference>
<comment type="caution">
    <text evidence="9">The sequence shown here is derived from an EMBL/GenBank/DDBJ whole genome shotgun (WGS) entry which is preliminary data.</text>
</comment>
<evidence type="ECO:0000313" key="10">
    <source>
        <dbReference type="Proteomes" id="UP000029738"/>
    </source>
</evidence>
<evidence type="ECO:0000256" key="6">
    <source>
        <dbReference type="ARBA" id="ARBA00023033"/>
    </source>
</evidence>
<dbReference type="GO" id="GO:0005506">
    <property type="term" value="F:iron ion binding"/>
    <property type="evidence" value="ECO:0007669"/>
    <property type="project" value="InterPro"/>
</dbReference>
<comment type="similarity">
    <text evidence="1 8">Belongs to the cytochrome P450 family.</text>
</comment>
<proteinExistence type="inferred from homology"/>
<gene>
    <name evidence="9" type="ORF">DA73_0400010740</name>
</gene>
<evidence type="ECO:0000256" key="3">
    <source>
        <dbReference type="ARBA" id="ARBA00022723"/>
    </source>
</evidence>
<dbReference type="GO" id="GO:0004497">
    <property type="term" value="F:monooxygenase activity"/>
    <property type="evidence" value="ECO:0007669"/>
    <property type="project" value="UniProtKB-KW"/>
</dbReference>
<dbReference type="EMBL" id="JHEG04000001">
    <property type="protein sequence ID" value="KAF3885892.1"/>
    <property type="molecule type" value="Genomic_DNA"/>
</dbReference>
<dbReference type="InterPro" id="IPR017972">
    <property type="entry name" value="Cyt_P450_CS"/>
</dbReference>
<sequence length="470" mass="53749">MQIPEVEKHPLSFHLIRMALDPLNHLDALSKRYGDIFTIMFGSTPAVFVSHPEGIKQIFTNTKDIKAPGELNRDMVLMTGQQGILQLDGSRHKHRRKLLMPAFHGARMQAYAQQICDLTEKAIAQYPIGKSFLAYPTIESITLQISMQVVLGLHKGERFTKLQHFLPAVLHHMRSPLMQICFGLPFLQKDLGHWSPWGYLLYLRQEIYQHLDAEVKERRCDASLQQEETDILSELISAHNEAGEPIANEEVRDLLLSPLFAAQDASGVAIAWLLYWIHRLPKVRDQLLKELDSLGECPDPMSIIELPYLSAVCQEALRIYPTQLFTFPRRVESPVELMGYELSPGTLLFGCIYLTHQREELYPQPKQFQPERFLERQFSTYEFLPFGGGVRSCIGATFALFEMKLVLATILSRYHLALVNKRPEQPRFEGLMCYPASGVKMKVLSQLQYQEKRIGTTTIPQEGQKCNALN</sequence>
<evidence type="ECO:0000256" key="4">
    <source>
        <dbReference type="ARBA" id="ARBA00023002"/>
    </source>
</evidence>
<evidence type="ECO:0000256" key="7">
    <source>
        <dbReference type="PIRSR" id="PIRSR602401-1"/>
    </source>
</evidence>
<dbReference type="PROSITE" id="PS00086">
    <property type="entry name" value="CYTOCHROME_P450"/>
    <property type="match status" value="1"/>
</dbReference>
<feature type="binding site" description="axial binding residue" evidence="7">
    <location>
        <position position="393"/>
    </location>
    <ligand>
        <name>heme</name>
        <dbReference type="ChEBI" id="CHEBI:30413"/>
    </ligand>
    <ligandPart>
        <name>Fe</name>
        <dbReference type="ChEBI" id="CHEBI:18248"/>
    </ligandPart>
</feature>
<dbReference type="Proteomes" id="UP000029738">
    <property type="component" value="Unassembled WGS sequence"/>
</dbReference>
<name>A0A8S9T2T7_9CYAN</name>
<comment type="cofactor">
    <cofactor evidence="7">
        <name>heme</name>
        <dbReference type="ChEBI" id="CHEBI:30413"/>
    </cofactor>
</comment>
<evidence type="ECO:0000256" key="1">
    <source>
        <dbReference type="ARBA" id="ARBA00010617"/>
    </source>
</evidence>
<keyword evidence="6 8" id="KW-0503">Monooxygenase</keyword>
<evidence type="ECO:0000313" key="9">
    <source>
        <dbReference type="EMBL" id="KAF3885892.1"/>
    </source>
</evidence>
<keyword evidence="10" id="KW-1185">Reference proteome</keyword>
<dbReference type="PANTHER" id="PTHR24291:SF50">
    <property type="entry name" value="BIFUNCTIONAL ALBAFLAVENONE MONOOXYGENASE_TERPENE SYNTHASE"/>
    <property type="match status" value="1"/>
</dbReference>
<dbReference type="PRINTS" id="PR00385">
    <property type="entry name" value="P450"/>
</dbReference>
<keyword evidence="3 7" id="KW-0479">Metal-binding</keyword>
<dbReference type="RefSeq" id="WP_050045660.1">
    <property type="nucleotide sequence ID" value="NZ_JHEG04000001.1"/>
</dbReference>
<evidence type="ECO:0000256" key="2">
    <source>
        <dbReference type="ARBA" id="ARBA00022617"/>
    </source>
</evidence>
<dbReference type="PRINTS" id="PR00463">
    <property type="entry name" value="EP450I"/>
</dbReference>
<keyword evidence="2 7" id="KW-0349">Heme</keyword>
<dbReference type="InterPro" id="IPR002401">
    <property type="entry name" value="Cyt_P450_E_grp-I"/>
</dbReference>
<dbReference type="InterPro" id="IPR050196">
    <property type="entry name" value="Cytochrome_P450_Monoox"/>
</dbReference>
<dbReference type="GO" id="GO:0016705">
    <property type="term" value="F:oxidoreductase activity, acting on paired donors, with incorporation or reduction of molecular oxygen"/>
    <property type="evidence" value="ECO:0007669"/>
    <property type="project" value="InterPro"/>
</dbReference>
<dbReference type="SUPFAM" id="SSF48264">
    <property type="entry name" value="Cytochrome P450"/>
    <property type="match status" value="1"/>
</dbReference>
<keyword evidence="4 8" id="KW-0560">Oxidoreductase</keyword>
<dbReference type="PANTHER" id="PTHR24291">
    <property type="entry name" value="CYTOCHROME P450 FAMILY 4"/>
    <property type="match status" value="1"/>
</dbReference>
<dbReference type="Gene3D" id="1.10.630.10">
    <property type="entry name" value="Cytochrome P450"/>
    <property type="match status" value="1"/>
</dbReference>